<keyword evidence="4 6" id="KW-0233">DNA recombination</keyword>
<keyword evidence="1 6" id="KW-0963">Cytoplasm</keyword>
<evidence type="ECO:0000256" key="6">
    <source>
        <dbReference type="HAMAP-Rule" id="MF_00031"/>
    </source>
</evidence>
<dbReference type="InterPro" id="IPR012340">
    <property type="entry name" value="NA-bd_OB-fold"/>
</dbReference>
<organism evidence="8 9">
    <name type="scientific">Anaerococcus degeneri</name>
    <dbReference type="NCBI Taxonomy" id="361500"/>
    <lineage>
        <taxon>Bacteria</taxon>
        <taxon>Bacillati</taxon>
        <taxon>Bacillota</taxon>
        <taxon>Tissierellia</taxon>
        <taxon>Tissierellales</taxon>
        <taxon>Peptoniphilaceae</taxon>
        <taxon>Anaerococcus</taxon>
    </lineage>
</organism>
<dbReference type="CDD" id="cd14332">
    <property type="entry name" value="UBA_RuvA_C"/>
    <property type="match status" value="1"/>
</dbReference>
<dbReference type="Gene3D" id="2.40.50.140">
    <property type="entry name" value="Nucleic acid-binding proteins"/>
    <property type="match status" value="1"/>
</dbReference>
<feature type="domain" description="Helix-hairpin-helix DNA-binding motif class 1" evidence="7">
    <location>
        <begin position="107"/>
        <end position="126"/>
    </location>
</feature>
<evidence type="ECO:0000256" key="3">
    <source>
        <dbReference type="ARBA" id="ARBA00023125"/>
    </source>
</evidence>
<protein>
    <recommendedName>
        <fullName evidence="6">Holliday junction branch migration complex subunit RuvA</fullName>
    </recommendedName>
</protein>
<feature type="domain" description="Helix-hairpin-helix DNA-binding motif class 1" evidence="7">
    <location>
        <begin position="72"/>
        <end position="91"/>
    </location>
</feature>
<keyword evidence="9" id="KW-1185">Reference proteome</keyword>
<comment type="subunit">
    <text evidence="6">Homotetramer. Forms an RuvA(8)-RuvB(12)-Holliday junction (HJ) complex. HJ DNA is sandwiched between 2 RuvA tetramers; dsDNA enters through RuvA and exits via RuvB. An RuvB hexamer assembles on each DNA strand where it exits the tetramer. Each RuvB hexamer is contacted by two RuvA subunits (via domain III) on 2 adjacent RuvB subunits; this complex drives branch migration. In the full resolvosome a probable DNA-RuvA(4)-RuvB(12)-RuvC(2) complex forms which resolves the HJ.</text>
</comment>
<dbReference type="SMART" id="SM00278">
    <property type="entry name" value="HhH1"/>
    <property type="match status" value="2"/>
</dbReference>
<dbReference type="EMBL" id="JAIWIY010000001">
    <property type="protein sequence ID" value="MCA2097200.1"/>
    <property type="molecule type" value="Genomic_DNA"/>
</dbReference>
<gene>
    <name evidence="6 8" type="primary">ruvA</name>
    <name evidence="8" type="ORF">LDJ82_09885</name>
</gene>
<dbReference type="SUPFAM" id="SSF50249">
    <property type="entry name" value="Nucleic acid-binding proteins"/>
    <property type="match status" value="1"/>
</dbReference>
<dbReference type="RefSeq" id="WP_209771869.1">
    <property type="nucleotide sequence ID" value="NZ_JAGGLO010000001.1"/>
</dbReference>
<dbReference type="Pfam" id="PF07499">
    <property type="entry name" value="RuvA_C"/>
    <property type="match status" value="1"/>
</dbReference>
<comment type="subcellular location">
    <subcellularLocation>
        <location evidence="6">Cytoplasm</location>
    </subcellularLocation>
</comment>
<keyword evidence="3 6" id="KW-0238">DNA-binding</keyword>
<dbReference type="InterPro" id="IPR036267">
    <property type="entry name" value="RuvA_C_sf"/>
</dbReference>
<dbReference type="InterPro" id="IPR013849">
    <property type="entry name" value="DNA_helicase_Holl-junc_RuvA_I"/>
</dbReference>
<comment type="domain">
    <text evidence="6">Has three domains with a flexible linker between the domains II and III and assumes an 'L' shape. Domain III is highly mobile and contacts RuvB.</text>
</comment>
<name>A0ABS7YZR0_9FIRM</name>
<dbReference type="GO" id="GO:0016787">
    <property type="term" value="F:hydrolase activity"/>
    <property type="evidence" value="ECO:0007669"/>
    <property type="project" value="UniProtKB-KW"/>
</dbReference>
<dbReference type="HAMAP" id="MF_00031">
    <property type="entry name" value="DNA_HJ_migration_RuvA"/>
    <property type="match status" value="1"/>
</dbReference>
<comment type="similarity">
    <text evidence="6">Belongs to the RuvA family.</text>
</comment>
<feature type="region of interest" description="Domain III" evidence="6">
    <location>
        <begin position="148"/>
        <end position="196"/>
    </location>
</feature>
<evidence type="ECO:0000256" key="5">
    <source>
        <dbReference type="ARBA" id="ARBA00023204"/>
    </source>
</evidence>
<comment type="function">
    <text evidence="6">The RuvA-RuvB-RuvC complex processes Holliday junction (HJ) DNA during genetic recombination and DNA repair, while the RuvA-RuvB complex plays an important role in the rescue of blocked DNA replication forks via replication fork reversal (RFR). RuvA specifically binds to HJ cruciform DNA, conferring on it an open structure. The RuvB hexamer acts as an ATP-dependent pump, pulling dsDNA into and through the RuvAB complex. HJ branch migration allows RuvC to scan DNA until it finds its consensus sequence, where it cleaves and resolves the cruciform DNA.</text>
</comment>
<keyword evidence="2 6" id="KW-0227">DNA damage</keyword>
<comment type="caution">
    <text evidence="8">The sequence shown here is derived from an EMBL/GenBank/DDBJ whole genome shotgun (WGS) entry which is preliminary data.</text>
</comment>
<keyword evidence="8" id="KW-0378">Hydrolase</keyword>
<evidence type="ECO:0000256" key="1">
    <source>
        <dbReference type="ARBA" id="ARBA00022490"/>
    </source>
</evidence>
<dbReference type="InterPro" id="IPR003583">
    <property type="entry name" value="Hlx-hairpin-Hlx_DNA-bd_motif"/>
</dbReference>
<dbReference type="GO" id="GO:0003678">
    <property type="term" value="F:DNA helicase activity"/>
    <property type="evidence" value="ECO:0007669"/>
    <property type="project" value="UniProtKB-EC"/>
</dbReference>
<dbReference type="SUPFAM" id="SSF46929">
    <property type="entry name" value="DNA helicase RuvA subunit, C-terminal domain"/>
    <property type="match status" value="1"/>
</dbReference>
<proteinExistence type="inferred from homology"/>
<dbReference type="Pfam" id="PF01330">
    <property type="entry name" value="RuvA_N"/>
    <property type="match status" value="1"/>
</dbReference>
<evidence type="ECO:0000259" key="7">
    <source>
        <dbReference type="SMART" id="SM00278"/>
    </source>
</evidence>
<reference evidence="9" key="1">
    <citation type="submission" date="2023-07" db="EMBL/GenBank/DDBJ databases">
        <title>FDA dAtabase for Regulatory Grade micrObial Sequences (FDA-ARGOS): Supporting development and validation of Infectious Disease Dx tests.</title>
        <authorList>
            <person name="Sproer C."/>
            <person name="Gronow S."/>
            <person name="Severitt S."/>
            <person name="Schroder I."/>
            <person name="Tallon L."/>
            <person name="Sadzewicz L."/>
            <person name="Zhao X."/>
            <person name="Boylan J."/>
            <person name="Ott S."/>
            <person name="Bowen H."/>
            <person name="Vavikolanu K."/>
            <person name="Hazen T."/>
            <person name="Aluvathingal J."/>
            <person name="Nadendla S."/>
            <person name="Lowell S."/>
            <person name="Myers T."/>
            <person name="Yan Y."/>
        </authorList>
    </citation>
    <scope>NUCLEOTIDE SEQUENCE [LARGE SCALE GENOMIC DNA]</scope>
    <source>
        <strain evidence="9">FDAARGOS_1538</strain>
    </source>
</reference>
<accession>A0ABS7YZR0</accession>
<evidence type="ECO:0000256" key="2">
    <source>
        <dbReference type="ARBA" id="ARBA00022763"/>
    </source>
</evidence>
<dbReference type="Proteomes" id="UP001198374">
    <property type="component" value="Unassembled WGS sequence"/>
</dbReference>
<dbReference type="InterPro" id="IPR000085">
    <property type="entry name" value="RuvA"/>
</dbReference>
<evidence type="ECO:0000313" key="9">
    <source>
        <dbReference type="Proteomes" id="UP001198374"/>
    </source>
</evidence>
<dbReference type="NCBIfam" id="TIGR00084">
    <property type="entry name" value="ruvA"/>
    <property type="match status" value="1"/>
</dbReference>
<dbReference type="SUPFAM" id="SSF47781">
    <property type="entry name" value="RuvA domain 2-like"/>
    <property type="match status" value="1"/>
</dbReference>
<sequence>MISYIKGDVKAISEEGFVIENNNIGYFINSTLTSLSNIQINNEYKIYTSMQVREDDISIYGFYSKEELEMFLLLISVSSIGPKIALGMLSSISADEIKLAIVNNDIDKLTKAKGIGKKTASRIILELVDKVKKMALPDVDKIETVNHVENDNLGVAREALKNLGYMENDIARVLSELRDADLSLEALIKESLKRLI</sequence>
<dbReference type="Gene3D" id="1.10.8.10">
    <property type="entry name" value="DNA helicase RuvA subunit, C-terminal domain"/>
    <property type="match status" value="1"/>
</dbReference>
<keyword evidence="5 6" id="KW-0234">DNA repair</keyword>
<evidence type="ECO:0000256" key="4">
    <source>
        <dbReference type="ARBA" id="ARBA00023172"/>
    </source>
</evidence>
<dbReference type="Gene3D" id="1.10.150.20">
    <property type="entry name" value="5' to 3' exonuclease, C-terminal subdomain"/>
    <property type="match status" value="1"/>
</dbReference>
<dbReference type="InterPro" id="IPR010994">
    <property type="entry name" value="RuvA_2-like"/>
</dbReference>
<dbReference type="Pfam" id="PF14520">
    <property type="entry name" value="HHH_5"/>
    <property type="match status" value="1"/>
</dbReference>
<evidence type="ECO:0000313" key="8">
    <source>
        <dbReference type="EMBL" id="MCA2097200.1"/>
    </source>
</evidence>
<comment type="caution">
    <text evidence="6">Lacks conserved residue(s) required for the propagation of feature annotation.</text>
</comment>
<dbReference type="InterPro" id="IPR011114">
    <property type="entry name" value="RuvA_C"/>
</dbReference>